<evidence type="ECO:0000313" key="9">
    <source>
        <dbReference type="Proteomes" id="UP000242444"/>
    </source>
</evidence>
<reference evidence="8 9" key="1">
    <citation type="submission" date="2017-07" db="EMBL/GenBank/DDBJ databases">
        <title>Amycolatopsis antarcticus sp. nov., isolated from the surface of an Antarcticus brown macroalga.</title>
        <authorList>
            <person name="Wang J."/>
            <person name="Leiva S."/>
            <person name="Huang J."/>
            <person name="Huang Y."/>
        </authorList>
    </citation>
    <scope>NUCLEOTIDE SEQUENCE [LARGE SCALE GENOMIC DNA]</scope>
    <source>
        <strain evidence="8 9">AU-G6</strain>
    </source>
</reference>
<protein>
    <recommendedName>
        <fullName evidence="3">2-oxo-4-hydroxy-4-carboxy-5-ureidoimidazoline decarboxylase</fullName>
        <ecNumber evidence="3">4.1.1.97</ecNumber>
    </recommendedName>
</protein>
<dbReference type="NCBIfam" id="TIGR03180">
    <property type="entry name" value="UraD_2"/>
    <property type="match status" value="1"/>
</dbReference>
<comment type="catalytic activity">
    <reaction evidence="1">
        <text>5-hydroxy-2-oxo-4-ureido-2,5-dihydro-1H-imidazole-5-carboxylate + H(+) = (S)-allantoin + CO2</text>
        <dbReference type="Rhea" id="RHEA:26301"/>
        <dbReference type="ChEBI" id="CHEBI:15378"/>
        <dbReference type="ChEBI" id="CHEBI:15678"/>
        <dbReference type="ChEBI" id="CHEBI:16526"/>
        <dbReference type="ChEBI" id="CHEBI:58639"/>
        <dbReference type="EC" id="4.1.1.97"/>
    </reaction>
</comment>
<comment type="caution">
    <text evidence="8">The sequence shown here is derived from an EMBL/GenBank/DDBJ whole genome shotgun (WGS) entry which is preliminary data.</text>
</comment>
<comment type="pathway">
    <text evidence="2">Purine metabolism; urate degradation; (S)-allantoin from urate: step 3/3.</text>
</comment>
<evidence type="ECO:0000256" key="3">
    <source>
        <dbReference type="ARBA" id="ARBA00012257"/>
    </source>
</evidence>
<dbReference type="AlphaFoldDB" id="A0A263D6G8"/>
<organism evidence="8 9">
    <name type="scientific">Amycolatopsis antarctica</name>
    <dbReference type="NCBI Taxonomy" id="1854586"/>
    <lineage>
        <taxon>Bacteria</taxon>
        <taxon>Bacillati</taxon>
        <taxon>Actinomycetota</taxon>
        <taxon>Actinomycetes</taxon>
        <taxon>Pseudonocardiales</taxon>
        <taxon>Pseudonocardiaceae</taxon>
        <taxon>Amycolatopsis</taxon>
    </lineage>
</organism>
<proteinExistence type="predicted"/>
<feature type="domain" description="Oxo-4-hydroxy-4-carboxy-5-ureidoimidazoline decarboxylase" evidence="7">
    <location>
        <begin position="19"/>
        <end position="167"/>
    </location>
</feature>
<dbReference type="InParanoid" id="A0A263D6G8"/>
<evidence type="ECO:0000313" key="8">
    <source>
        <dbReference type="EMBL" id="OZM74114.1"/>
    </source>
</evidence>
<keyword evidence="5" id="KW-0210">Decarboxylase</keyword>
<dbReference type="InterPro" id="IPR017595">
    <property type="entry name" value="OHCU_decarboxylase-2"/>
</dbReference>
<accession>A0A263D6G8</accession>
<evidence type="ECO:0000256" key="2">
    <source>
        <dbReference type="ARBA" id="ARBA00004754"/>
    </source>
</evidence>
<evidence type="ECO:0000256" key="6">
    <source>
        <dbReference type="ARBA" id="ARBA00023239"/>
    </source>
</evidence>
<gene>
    <name evidence="8" type="primary">uraD</name>
    <name evidence="8" type="ORF">CFN78_07580</name>
</gene>
<keyword evidence="6" id="KW-0456">Lyase</keyword>
<dbReference type="PANTHER" id="PTHR43466:SF1">
    <property type="entry name" value="2-OXO-4-HYDROXY-4-CARBOXY-5-UREIDOIMIDAZOLINE DECARBOXYLASE-RELATED"/>
    <property type="match status" value="1"/>
</dbReference>
<sequence length="172" mass="18211">MPASSGAVAELGLAEFNAAGVARVRPLLLTCLAVPRWADAVLAGRPYADRAELLAAARRAADPLVPDEVRAAIADHPRIGERPVRSSPSAGWSRSEQSGVDDAAVAEFRAANAEYERRFGQVYLVCANGRSGGELLADLRSRMGNDPETELRVAGRELAAIALLRLEKAVPA</sequence>
<keyword evidence="9" id="KW-1185">Reference proteome</keyword>
<dbReference type="RefSeq" id="WP_094861870.1">
    <property type="nucleotide sequence ID" value="NZ_NKYE01000003.1"/>
</dbReference>
<dbReference type="Proteomes" id="UP000242444">
    <property type="component" value="Unassembled WGS sequence"/>
</dbReference>
<dbReference type="GO" id="GO:0051997">
    <property type="term" value="F:2-oxo-4-hydroxy-4-carboxy-5-ureidoimidazoline decarboxylase activity"/>
    <property type="evidence" value="ECO:0007669"/>
    <property type="project" value="UniProtKB-EC"/>
</dbReference>
<evidence type="ECO:0000259" key="7">
    <source>
        <dbReference type="Pfam" id="PF09349"/>
    </source>
</evidence>
<dbReference type="NCBIfam" id="NF010372">
    <property type="entry name" value="PRK13798.1"/>
    <property type="match status" value="1"/>
</dbReference>
<keyword evidence="4" id="KW-0659">Purine metabolism</keyword>
<evidence type="ECO:0000256" key="5">
    <source>
        <dbReference type="ARBA" id="ARBA00022793"/>
    </source>
</evidence>
<dbReference type="InterPro" id="IPR018020">
    <property type="entry name" value="OHCU_decarboxylase"/>
</dbReference>
<dbReference type="PANTHER" id="PTHR43466">
    <property type="entry name" value="2-OXO-4-HYDROXY-4-CARBOXY-5-UREIDOIMIDAZOLINE DECARBOXYLASE-RELATED"/>
    <property type="match status" value="1"/>
</dbReference>
<name>A0A263D6G8_9PSEU</name>
<dbReference type="GO" id="GO:0006144">
    <property type="term" value="P:purine nucleobase metabolic process"/>
    <property type="evidence" value="ECO:0007669"/>
    <property type="project" value="UniProtKB-KW"/>
</dbReference>
<dbReference type="EC" id="4.1.1.97" evidence="3"/>
<dbReference type="Pfam" id="PF09349">
    <property type="entry name" value="OHCU_decarbox"/>
    <property type="match status" value="1"/>
</dbReference>
<dbReference type="OrthoDB" id="5243781at2"/>
<dbReference type="EMBL" id="NKYE01000003">
    <property type="protein sequence ID" value="OZM74114.1"/>
    <property type="molecule type" value="Genomic_DNA"/>
</dbReference>
<dbReference type="SUPFAM" id="SSF158694">
    <property type="entry name" value="UraD-Like"/>
    <property type="match status" value="1"/>
</dbReference>
<dbReference type="GO" id="GO:0019628">
    <property type="term" value="P:urate catabolic process"/>
    <property type="evidence" value="ECO:0007669"/>
    <property type="project" value="TreeGrafter"/>
</dbReference>
<evidence type="ECO:0000256" key="4">
    <source>
        <dbReference type="ARBA" id="ARBA00022631"/>
    </source>
</evidence>
<dbReference type="InterPro" id="IPR036778">
    <property type="entry name" value="OHCU_decarboxylase_sf"/>
</dbReference>
<evidence type="ECO:0000256" key="1">
    <source>
        <dbReference type="ARBA" id="ARBA00001163"/>
    </source>
</evidence>
<dbReference type="Gene3D" id="1.10.3330.10">
    <property type="entry name" value="Oxo-4-hydroxy-4-carboxy-5-ureidoimidazoline decarboxylase"/>
    <property type="match status" value="1"/>
</dbReference>